<evidence type="ECO:0000313" key="3">
    <source>
        <dbReference type="EMBL" id="RMY39046.1"/>
    </source>
</evidence>
<dbReference type="Gene3D" id="3.10.20.550">
    <property type="entry name" value="ASAP complex, SAP18 subunit"/>
    <property type="match status" value="1"/>
</dbReference>
<dbReference type="VEuPathDB" id="FungiDB:BTJ68_08133"/>
<dbReference type="Pfam" id="PF06487">
    <property type="entry name" value="SAP18"/>
    <property type="match status" value="1"/>
</dbReference>
<dbReference type="OrthoDB" id="440566at2759"/>
<dbReference type="EMBL" id="QWIN01001584">
    <property type="protein sequence ID" value="RMY39046.1"/>
    <property type="molecule type" value="Genomic_DNA"/>
</dbReference>
<evidence type="ECO:0000313" key="4">
    <source>
        <dbReference type="Proteomes" id="UP000270230"/>
    </source>
</evidence>
<evidence type="ECO:0008006" key="5">
    <source>
        <dbReference type="Google" id="ProtNLM"/>
    </source>
</evidence>
<protein>
    <recommendedName>
        <fullName evidence="5">Sin3-associated polypeptide Sap18</fullName>
    </recommendedName>
</protein>
<dbReference type="Proteomes" id="UP000270230">
    <property type="component" value="Unassembled WGS sequence"/>
</dbReference>
<dbReference type="InterPro" id="IPR010516">
    <property type="entry name" value="SAP18"/>
</dbReference>
<evidence type="ECO:0000256" key="1">
    <source>
        <dbReference type="ARBA" id="ARBA00009143"/>
    </source>
</evidence>
<comment type="caution">
    <text evidence="3">The sequence shown here is derived from an EMBL/GenBank/DDBJ whole genome shotgun (WGS) entry which is preliminary data.</text>
</comment>
<organism evidence="3 4">
    <name type="scientific">Hortaea werneckii</name>
    <name type="common">Black yeast</name>
    <name type="synonym">Cladosporium werneckii</name>
    <dbReference type="NCBI Taxonomy" id="91943"/>
    <lineage>
        <taxon>Eukaryota</taxon>
        <taxon>Fungi</taxon>
        <taxon>Dikarya</taxon>
        <taxon>Ascomycota</taxon>
        <taxon>Pezizomycotina</taxon>
        <taxon>Dothideomycetes</taxon>
        <taxon>Dothideomycetidae</taxon>
        <taxon>Mycosphaerellales</taxon>
        <taxon>Teratosphaeriaceae</taxon>
        <taxon>Hortaea</taxon>
    </lineage>
</organism>
<sequence length="309" mass="32793">MSLQPTNRPIDRETTAPFLLRLFYRQSRPLEPYEFSIAPPADTSHISDYSALLPASIRNQAVQIYTWPTCTLAELTSLLMSVLPKGTLADPAVGTRLVYKLIFPDTRASVREDGRGKWLDKPLGSVVIGGRAANFPDTAADLDLMNPDELKDSLEGDADKTLGDARFVIGDYVACTILAPGQDGRVASVPSSRPPRDMMGRGPPPPSGMRENGFGGRGPPPYRGGGGYGGGRGGGFGAAPPPGDWRRGERLPASGGGYGGGGGSIPIQLILRRKLEERMSANDHYSAAPTFFEGVPSSGLRLPIDASGD</sequence>
<comment type="similarity">
    <text evidence="1">Belongs to the SAP18 family.</text>
</comment>
<dbReference type="InterPro" id="IPR042534">
    <property type="entry name" value="SAP18_sf"/>
</dbReference>
<feature type="region of interest" description="Disordered" evidence="2">
    <location>
        <begin position="288"/>
        <end position="309"/>
    </location>
</feature>
<reference evidence="3 4" key="1">
    <citation type="journal article" date="2018" name="BMC Genomics">
        <title>Genomic evidence for intraspecific hybridization in a clonal and extremely halotolerant yeast.</title>
        <authorList>
            <person name="Gostincar C."/>
            <person name="Stajich J.E."/>
            <person name="Zupancic J."/>
            <person name="Zalar P."/>
            <person name="Gunde-Cimerman N."/>
        </authorList>
    </citation>
    <scope>NUCLEOTIDE SEQUENCE [LARGE SCALE GENOMIC DNA]</scope>
    <source>
        <strain evidence="3 4">EXF-151</strain>
    </source>
</reference>
<dbReference type="GO" id="GO:0005634">
    <property type="term" value="C:nucleus"/>
    <property type="evidence" value="ECO:0007669"/>
    <property type="project" value="TreeGrafter"/>
</dbReference>
<evidence type="ECO:0000256" key="2">
    <source>
        <dbReference type="SAM" id="MobiDB-lite"/>
    </source>
</evidence>
<accession>A0A3M7BHA0</accession>
<gene>
    <name evidence="3" type="ORF">D0865_12936</name>
</gene>
<dbReference type="PANTHER" id="PTHR13082:SF0">
    <property type="entry name" value="HISTONE DEACETYLASE COMPLEX SUBUNIT SAP18"/>
    <property type="match status" value="1"/>
</dbReference>
<proteinExistence type="inferred from homology"/>
<name>A0A3M7BHA0_HORWE</name>
<feature type="region of interest" description="Disordered" evidence="2">
    <location>
        <begin position="184"/>
        <end position="235"/>
    </location>
</feature>
<dbReference type="AlphaFoldDB" id="A0A3M7BHA0"/>
<dbReference type="PANTHER" id="PTHR13082">
    <property type="entry name" value="SAP18"/>
    <property type="match status" value="1"/>
</dbReference>
<feature type="compositionally biased region" description="Gly residues" evidence="2">
    <location>
        <begin position="213"/>
        <end position="235"/>
    </location>
</feature>